<protein>
    <submittedName>
        <fullName evidence="2">Uncharacterized protein</fullName>
    </submittedName>
</protein>
<keyword evidence="1" id="KW-1133">Transmembrane helix</keyword>
<organism evidence="2 3">
    <name type="scientific">Fusarium tjaetaba</name>
    <dbReference type="NCBI Taxonomy" id="1567544"/>
    <lineage>
        <taxon>Eukaryota</taxon>
        <taxon>Fungi</taxon>
        <taxon>Dikarya</taxon>
        <taxon>Ascomycota</taxon>
        <taxon>Pezizomycotina</taxon>
        <taxon>Sordariomycetes</taxon>
        <taxon>Hypocreomycetidae</taxon>
        <taxon>Hypocreales</taxon>
        <taxon>Nectriaceae</taxon>
        <taxon>Fusarium</taxon>
        <taxon>Fusarium fujikuroi species complex</taxon>
    </lineage>
</organism>
<comment type="caution">
    <text evidence="2">The sequence shown here is derived from an EMBL/GenBank/DDBJ whole genome shotgun (WGS) entry which is preliminary data.</text>
</comment>
<dbReference type="EMBL" id="JAAQRI010000354">
    <property type="protein sequence ID" value="KAF5617317.1"/>
    <property type="molecule type" value="Genomic_DNA"/>
</dbReference>
<dbReference type="GeneID" id="59298028"/>
<evidence type="ECO:0000256" key="1">
    <source>
        <dbReference type="SAM" id="Phobius"/>
    </source>
</evidence>
<keyword evidence="3" id="KW-1185">Reference proteome</keyword>
<gene>
    <name evidence="2" type="ORF">FTJAE_12687</name>
</gene>
<keyword evidence="1" id="KW-0812">Transmembrane</keyword>
<dbReference type="RefSeq" id="XP_037200275.1">
    <property type="nucleotide sequence ID" value="XM_037345758.1"/>
</dbReference>
<evidence type="ECO:0000313" key="3">
    <source>
        <dbReference type="Proteomes" id="UP000530670"/>
    </source>
</evidence>
<sequence length="349" mass="39062">MTEWNIIKIEKFDYPTSWFTDTEPPDWGLWDLCFFKIISSYLGEPVQYAHLIDTECSVENSAILNCTETCSKEEELFKNPENLWNCVMLATLAVQTVDRNDTVQPGNESEANNIFNFGSLEDFHQLRVLDTLRGCLWESCSTFDDGKCVPAFGPFQSTNVTADTIIEFGNVLNNSYCEGVDFQIDADITGPGVLLSSIIQSIMGLCCSFLFLVLALPLPVLLRFDKKSLWKAYRRPTGPKRYVRIWKRLFTAISSILVDLQEAQALYSCVLSVAEIVTFSNYTSISESMPVLNYVANLRVSQGIVAASFFSLLLTQALLQLVTIATGYGPVLYGGRLGFDISHSISSKR</sequence>
<dbReference type="OrthoDB" id="4582561at2759"/>
<feature type="transmembrane region" description="Helical" evidence="1">
    <location>
        <begin position="202"/>
        <end position="222"/>
    </location>
</feature>
<keyword evidence="1" id="KW-0472">Membrane</keyword>
<feature type="transmembrane region" description="Helical" evidence="1">
    <location>
        <begin position="304"/>
        <end position="328"/>
    </location>
</feature>
<name>A0A8H5QMP9_9HYPO</name>
<dbReference type="Proteomes" id="UP000530670">
    <property type="component" value="Unassembled WGS sequence"/>
</dbReference>
<reference evidence="2 3" key="1">
    <citation type="submission" date="2020-05" db="EMBL/GenBank/DDBJ databases">
        <title>Identification and distribution of gene clusters putatively required for synthesis of sphingolipid metabolism inhibitors in phylogenetically diverse species of the filamentous fungus Fusarium.</title>
        <authorList>
            <person name="Kim H.-S."/>
            <person name="Busman M."/>
            <person name="Brown D.W."/>
            <person name="Divon H."/>
            <person name="Uhlig S."/>
            <person name="Proctor R.H."/>
        </authorList>
    </citation>
    <scope>NUCLEOTIDE SEQUENCE [LARGE SCALE GENOMIC DNA]</scope>
    <source>
        <strain evidence="2 3">NRRL 66243</strain>
    </source>
</reference>
<dbReference type="AlphaFoldDB" id="A0A8H5QMP9"/>
<evidence type="ECO:0000313" key="2">
    <source>
        <dbReference type="EMBL" id="KAF5617317.1"/>
    </source>
</evidence>
<accession>A0A8H5QMP9</accession>
<proteinExistence type="predicted"/>